<dbReference type="GO" id="GO:0004252">
    <property type="term" value="F:serine-type endopeptidase activity"/>
    <property type="evidence" value="ECO:0007669"/>
    <property type="project" value="UniProtKB-UniRule"/>
</dbReference>
<dbReference type="SUPFAM" id="SSF52743">
    <property type="entry name" value="Subtilisin-like"/>
    <property type="match status" value="1"/>
</dbReference>
<dbReference type="PROSITE" id="PS51695">
    <property type="entry name" value="SEDOLISIN"/>
    <property type="match status" value="1"/>
</dbReference>
<feature type="binding site" evidence="11">
    <location>
        <position position="631"/>
    </location>
    <ligand>
        <name>Ca(2+)</name>
        <dbReference type="ChEBI" id="CHEBI:29108"/>
    </ligand>
</feature>
<keyword evidence="9 11" id="KW-0106">Calcium</keyword>
<evidence type="ECO:0000313" key="14">
    <source>
        <dbReference type="EMBL" id="PMD46762.1"/>
    </source>
</evidence>
<dbReference type="GO" id="GO:0008240">
    <property type="term" value="F:tripeptidyl-peptidase activity"/>
    <property type="evidence" value="ECO:0007669"/>
    <property type="project" value="UniProtKB-EC"/>
</dbReference>
<feature type="active site" description="Charge relay system" evidence="11">
    <location>
        <position position="571"/>
    </location>
</feature>
<dbReference type="Gene3D" id="3.40.50.200">
    <property type="entry name" value="Peptidase S8/S53 domain"/>
    <property type="match status" value="1"/>
</dbReference>
<comment type="function">
    <text evidence="2">Secreted tripeptidyl-peptidase which degrades proteins at acidic pHs and is involved in virulence.</text>
</comment>
<feature type="chain" id="PRO_5014453548" description="tripeptidyl-peptidase II" evidence="12">
    <location>
        <begin position="19"/>
        <end position="654"/>
    </location>
</feature>
<proteinExistence type="predicted"/>
<keyword evidence="7 11" id="KW-0378">Hydrolase</keyword>
<reference evidence="14 15" key="1">
    <citation type="submission" date="2016-04" db="EMBL/GenBank/DDBJ databases">
        <title>A degradative enzymes factory behind the ericoid mycorrhizal symbiosis.</title>
        <authorList>
            <consortium name="DOE Joint Genome Institute"/>
            <person name="Martino E."/>
            <person name="Morin E."/>
            <person name="Grelet G."/>
            <person name="Kuo A."/>
            <person name="Kohler A."/>
            <person name="Daghino S."/>
            <person name="Barry K."/>
            <person name="Choi C."/>
            <person name="Cichocki N."/>
            <person name="Clum A."/>
            <person name="Copeland A."/>
            <person name="Hainaut M."/>
            <person name="Haridas S."/>
            <person name="Labutti K."/>
            <person name="Lindquist E."/>
            <person name="Lipzen A."/>
            <person name="Khouja H.-R."/>
            <person name="Murat C."/>
            <person name="Ohm R."/>
            <person name="Olson A."/>
            <person name="Spatafora J."/>
            <person name="Veneault-Fourrey C."/>
            <person name="Henrissat B."/>
            <person name="Grigoriev I."/>
            <person name="Martin F."/>
            <person name="Perotto S."/>
        </authorList>
    </citation>
    <scope>NUCLEOTIDE SEQUENCE [LARGE SCALE GENOMIC DNA]</scope>
    <source>
        <strain evidence="14 15">F</strain>
    </source>
</reference>
<evidence type="ECO:0000256" key="4">
    <source>
        <dbReference type="ARBA" id="ARBA00012462"/>
    </source>
</evidence>
<dbReference type="InterPro" id="IPR015366">
    <property type="entry name" value="S53_propep"/>
</dbReference>
<evidence type="ECO:0000256" key="3">
    <source>
        <dbReference type="ARBA" id="ARBA00004239"/>
    </source>
</evidence>
<dbReference type="AlphaFoldDB" id="A0A2J6S7M1"/>
<dbReference type="EMBL" id="KZ613939">
    <property type="protein sequence ID" value="PMD46762.1"/>
    <property type="molecule type" value="Genomic_DNA"/>
</dbReference>
<comment type="cofactor">
    <cofactor evidence="11">
        <name>Ca(2+)</name>
        <dbReference type="ChEBI" id="CHEBI:29108"/>
    </cofactor>
    <text evidence="11">Binds 1 Ca(2+) ion per subunit.</text>
</comment>
<dbReference type="CDD" id="cd11377">
    <property type="entry name" value="Pro-peptidase_S53"/>
    <property type="match status" value="1"/>
</dbReference>
<dbReference type="InterPro" id="IPR036852">
    <property type="entry name" value="Peptidase_S8/S53_dom_sf"/>
</dbReference>
<keyword evidence="5 11" id="KW-0645">Protease</keyword>
<feature type="domain" description="Peptidase S53" evidence="13">
    <location>
        <begin position="228"/>
        <end position="653"/>
    </location>
</feature>
<dbReference type="GO" id="GO:0046872">
    <property type="term" value="F:metal ion binding"/>
    <property type="evidence" value="ECO:0007669"/>
    <property type="project" value="UniProtKB-UniRule"/>
</dbReference>
<feature type="active site" description="Charge relay system" evidence="11">
    <location>
        <position position="310"/>
    </location>
</feature>
<dbReference type="InterPro" id="IPR000209">
    <property type="entry name" value="Peptidase_S8/S53_dom"/>
</dbReference>
<evidence type="ECO:0000256" key="11">
    <source>
        <dbReference type="PROSITE-ProRule" id="PRU01032"/>
    </source>
</evidence>
<keyword evidence="12" id="KW-0732">Signal</keyword>
<feature type="binding site" evidence="11">
    <location>
        <position position="633"/>
    </location>
    <ligand>
        <name>Ca(2+)</name>
        <dbReference type="ChEBI" id="CHEBI:29108"/>
    </ligand>
</feature>
<dbReference type="Pfam" id="PF00082">
    <property type="entry name" value="Peptidase_S8"/>
    <property type="match status" value="1"/>
</dbReference>
<dbReference type="EC" id="3.4.14.10" evidence="4"/>
<feature type="binding site" evidence="11">
    <location>
        <position position="613"/>
    </location>
    <ligand>
        <name>Ca(2+)</name>
        <dbReference type="ChEBI" id="CHEBI:29108"/>
    </ligand>
</feature>
<evidence type="ECO:0000256" key="2">
    <source>
        <dbReference type="ARBA" id="ARBA00002451"/>
    </source>
</evidence>
<feature type="active site" description="Charge relay system" evidence="11">
    <location>
        <position position="306"/>
    </location>
</feature>
<evidence type="ECO:0000313" key="15">
    <source>
        <dbReference type="Proteomes" id="UP000235786"/>
    </source>
</evidence>
<dbReference type="InterPro" id="IPR030400">
    <property type="entry name" value="Sedolisin_dom"/>
</dbReference>
<dbReference type="SUPFAM" id="SSF54897">
    <property type="entry name" value="Protease propeptides/inhibitors"/>
    <property type="match status" value="1"/>
</dbReference>
<dbReference type="Pfam" id="PF09286">
    <property type="entry name" value="Pro-kuma_activ"/>
    <property type="match status" value="1"/>
</dbReference>
<evidence type="ECO:0000256" key="12">
    <source>
        <dbReference type="SAM" id="SignalP"/>
    </source>
</evidence>
<comment type="subcellular location">
    <subcellularLocation>
        <location evidence="3">Secreted</location>
        <location evidence="3">Extracellular space</location>
    </subcellularLocation>
</comment>
<keyword evidence="6 11" id="KW-0479">Metal-binding</keyword>
<evidence type="ECO:0000256" key="10">
    <source>
        <dbReference type="ARBA" id="ARBA00023145"/>
    </source>
</evidence>
<accession>A0A2J6S7M1</accession>
<dbReference type="STRING" id="1149755.A0A2J6S7M1"/>
<evidence type="ECO:0000256" key="8">
    <source>
        <dbReference type="ARBA" id="ARBA00022825"/>
    </source>
</evidence>
<dbReference type="CDD" id="cd04056">
    <property type="entry name" value="Peptidases_S53"/>
    <property type="match status" value="1"/>
</dbReference>
<feature type="signal peptide" evidence="12">
    <location>
        <begin position="1"/>
        <end position="18"/>
    </location>
</feature>
<organism evidence="14 15">
    <name type="scientific">Hyaloscypha variabilis (strain UAMH 11265 / GT02V1 / F)</name>
    <name type="common">Meliniomyces variabilis</name>
    <dbReference type="NCBI Taxonomy" id="1149755"/>
    <lineage>
        <taxon>Eukaryota</taxon>
        <taxon>Fungi</taxon>
        <taxon>Dikarya</taxon>
        <taxon>Ascomycota</taxon>
        <taxon>Pezizomycotina</taxon>
        <taxon>Leotiomycetes</taxon>
        <taxon>Helotiales</taxon>
        <taxon>Hyaloscyphaceae</taxon>
        <taxon>Hyaloscypha</taxon>
        <taxon>Hyaloscypha variabilis</taxon>
    </lineage>
</organism>
<dbReference type="InterPro" id="IPR050819">
    <property type="entry name" value="Tripeptidyl-peptidase_I"/>
</dbReference>
<dbReference type="PANTHER" id="PTHR14218">
    <property type="entry name" value="PROTEASE S8 TRIPEPTIDYL PEPTIDASE I CLN2"/>
    <property type="match status" value="1"/>
</dbReference>
<dbReference type="Proteomes" id="UP000235786">
    <property type="component" value="Unassembled WGS sequence"/>
</dbReference>
<name>A0A2J6S7M1_HYAVF</name>
<protein>
    <recommendedName>
        <fullName evidence="4">tripeptidyl-peptidase II</fullName>
        <ecNumber evidence="4">3.4.14.10</ecNumber>
    </recommendedName>
</protein>
<evidence type="ECO:0000256" key="6">
    <source>
        <dbReference type="ARBA" id="ARBA00022723"/>
    </source>
</evidence>
<evidence type="ECO:0000256" key="5">
    <source>
        <dbReference type="ARBA" id="ARBA00022670"/>
    </source>
</evidence>
<gene>
    <name evidence="14" type="ORF">L207DRAFT_451324</name>
</gene>
<dbReference type="GO" id="GO:0005576">
    <property type="term" value="C:extracellular region"/>
    <property type="evidence" value="ECO:0007669"/>
    <property type="project" value="UniProtKB-SubCell"/>
</dbReference>
<dbReference type="GO" id="GO:0006508">
    <property type="term" value="P:proteolysis"/>
    <property type="evidence" value="ECO:0007669"/>
    <property type="project" value="UniProtKB-KW"/>
</dbReference>
<dbReference type="PANTHER" id="PTHR14218:SF19">
    <property type="entry name" value="SERINE PROTEASE AORO, PUTATIVE (AFU_ORTHOLOGUE AFUA_6G10250)-RELATED"/>
    <property type="match status" value="1"/>
</dbReference>
<dbReference type="SMART" id="SM00944">
    <property type="entry name" value="Pro-kuma_activ"/>
    <property type="match status" value="1"/>
</dbReference>
<sequence>MRFITVATSTLLLGLSLAVPTPHSGHVLHEKRSHSTPLVRRYRAPPATTVPVRIGFSQSNTDAAHELLMQLSDPNSDKYGQHMSAKEVGDFFRPSSESIESVRDWLHASGIDTDRHEVSPGRGWLKFEATVEELESLLSTKYHVYEHADTEALHIGCDEYHVPQGIQAHLDLISPAVNTLQIKRSTKQKRALKKSPASFPPHVTPASNITFGPAAFIADASSVPCYTAVTPACLRTLYGIPTGSSKRKGNEIGIFEDGDWYDQQDLDLTFAALSPNIKAGTHPALEGIDGGIAPFSFDGEQQIGVESLLDMSLILPLIYPQTAILFQVDDLTALESSSGFGDTFLDALDASYCTFEGGDDPTLDPHYPDTSQAPGAANGTGITYPFSEMCGAYKPTNVISVSYGLGENTFSFFYENRQCLEYLKLGLQGTTVVYASGDSGVSNRGECIIPVNATYNGDPGAFSPSFPASCPYLTSVGATQINSDDRTETAVAVPDEGFWSGGGFSNYWPTPSYQESTIKDYFKKHLPPYNNTSYGTPYYNSSGRGYPDVSAVGLNVLLYVSGQPNFVGGTSASAPIFASIITLINEQRLAAGKSTVGFVNPTLYKNPTAFTDITTGSNPGCNTNGFSAVRGWDPVTGLGTPKFDKLLDVFLALP</sequence>
<feature type="binding site" evidence="11">
    <location>
        <position position="612"/>
    </location>
    <ligand>
        <name>Ca(2+)</name>
        <dbReference type="ChEBI" id="CHEBI:29108"/>
    </ligand>
</feature>
<dbReference type="OrthoDB" id="409122at2759"/>
<keyword evidence="15" id="KW-1185">Reference proteome</keyword>
<comment type="catalytic activity">
    <reaction evidence="1">
        <text>Release of an N-terminal tripeptide from a polypeptide.</text>
        <dbReference type="EC" id="3.4.14.10"/>
    </reaction>
</comment>
<keyword evidence="8 11" id="KW-0720">Serine protease</keyword>
<evidence type="ECO:0000256" key="1">
    <source>
        <dbReference type="ARBA" id="ARBA00001910"/>
    </source>
</evidence>
<keyword evidence="10" id="KW-0865">Zymogen</keyword>
<evidence type="ECO:0000256" key="7">
    <source>
        <dbReference type="ARBA" id="ARBA00022801"/>
    </source>
</evidence>
<evidence type="ECO:0000259" key="13">
    <source>
        <dbReference type="PROSITE" id="PS51695"/>
    </source>
</evidence>
<evidence type="ECO:0000256" key="9">
    <source>
        <dbReference type="ARBA" id="ARBA00022837"/>
    </source>
</evidence>